<evidence type="ECO:0000256" key="1">
    <source>
        <dbReference type="ARBA" id="ARBA00004651"/>
    </source>
</evidence>
<comment type="subcellular location">
    <subcellularLocation>
        <location evidence="1">Cell membrane</location>
        <topology evidence="1">Multi-pass membrane protein</topology>
    </subcellularLocation>
</comment>
<evidence type="ECO:0000313" key="9">
    <source>
        <dbReference type="EMBL" id="TDG80909.1"/>
    </source>
</evidence>
<dbReference type="RefSeq" id="WP_056938915.1">
    <property type="nucleotide sequence ID" value="NZ_AZDM01000015.1"/>
</dbReference>
<dbReference type="Gene3D" id="1.20.1250.20">
    <property type="entry name" value="MFS general substrate transporter like domains"/>
    <property type="match status" value="1"/>
</dbReference>
<dbReference type="Proteomes" id="UP000295181">
    <property type="component" value="Unassembled WGS sequence"/>
</dbReference>
<feature type="transmembrane region" description="Helical" evidence="7">
    <location>
        <begin position="232"/>
        <end position="254"/>
    </location>
</feature>
<evidence type="ECO:0000256" key="6">
    <source>
        <dbReference type="ARBA" id="ARBA00023136"/>
    </source>
</evidence>
<evidence type="ECO:0000259" key="8">
    <source>
        <dbReference type="PROSITE" id="PS50850"/>
    </source>
</evidence>
<keyword evidence="4 7" id="KW-0812">Transmembrane</keyword>
<dbReference type="PANTHER" id="PTHR23513">
    <property type="entry name" value="INTEGRAL MEMBRANE EFFLUX PROTEIN-RELATED"/>
    <property type="match status" value="1"/>
</dbReference>
<dbReference type="PANTHER" id="PTHR23513:SF6">
    <property type="entry name" value="MAJOR FACILITATOR SUPERFAMILY ASSOCIATED DOMAIN-CONTAINING PROTEIN"/>
    <property type="match status" value="1"/>
</dbReference>
<feature type="domain" description="Major facilitator superfamily (MFS) profile" evidence="8">
    <location>
        <begin position="233"/>
        <end position="423"/>
    </location>
</feature>
<dbReference type="SUPFAM" id="SSF103473">
    <property type="entry name" value="MFS general substrate transporter"/>
    <property type="match status" value="1"/>
</dbReference>
<dbReference type="EMBL" id="PUFP01000012">
    <property type="protein sequence ID" value="TDG80909.1"/>
    <property type="molecule type" value="Genomic_DNA"/>
</dbReference>
<feature type="transmembrane region" description="Helical" evidence="7">
    <location>
        <begin position="12"/>
        <end position="37"/>
    </location>
</feature>
<dbReference type="GeneID" id="72461207"/>
<proteinExistence type="predicted"/>
<dbReference type="PROSITE" id="PS50850">
    <property type="entry name" value="MFS"/>
    <property type="match status" value="1"/>
</dbReference>
<dbReference type="InterPro" id="IPR020846">
    <property type="entry name" value="MFS_dom"/>
</dbReference>
<keyword evidence="3" id="KW-1003">Cell membrane</keyword>
<gene>
    <name evidence="9" type="ORF">C5L32_002300</name>
</gene>
<evidence type="ECO:0000256" key="7">
    <source>
        <dbReference type="SAM" id="Phobius"/>
    </source>
</evidence>
<reference evidence="9 10" key="1">
    <citation type="journal article" date="2019" name="Appl. Microbiol. Biotechnol.">
        <title>Uncovering carbohydrate metabolism through a genotype-phenotype association study of 56 lactic acid bacteria genomes.</title>
        <authorList>
            <person name="Buron-Moles G."/>
            <person name="Chailyan A."/>
            <person name="Dolejs I."/>
            <person name="Forster J."/>
            <person name="Miks M.H."/>
        </authorList>
    </citation>
    <scope>NUCLEOTIDE SEQUENCE [LARGE SCALE GENOMIC DNA]</scope>
    <source>
        <strain evidence="9 10">ATCC 4005</strain>
    </source>
</reference>
<evidence type="ECO:0000256" key="3">
    <source>
        <dbReference type="ARBA" id="ARBA00022475"/>
    </source>
</evidence>
<keyword evidence="6 7" id="KW-0472">Membrane</keyword>
<feature type="transmembrane region" description="Helical" evidence="7">
    <location>
        <begin position="358"/>
        <end position="380"/>
    </location>
</feature>
<protein>
    <recommendedName>
        <fullName evidence="8">Major facilitator superfamily (MFS) profile domain-containing protein</fullName>
    </recommendedName>
</protein>
<evidence type="ECO:0000256" key="2">
    <source>
        <dbReference type="ARBA" id="ARBA00022448"/>
    </source>
</evidence>
<feature type="transmembrane region" description="Helical" evidence="7">
    <location>
        <begin position="266"/>
        <end position="287"/>
    </location>
</feature>
<dbReference type="InterPro" id="IPR036259">
    <property type="entry name" value="MFS_trans_sf"/>
</dbReference>
<feature type="transmembrane region" description="Helical" evidence="7">
    <location>
        <begin position="172"/>
        <end position="190"/>
    </location>
</feature>
<evidence type="ECO:0000256" key="5">
    <source>
        <dbReference type="ARBA" id="ARBA00022989"/>
    </source>
</evidence>
<feature type="transmembrane region" description="Helical" evidence="7">
    <location>
        <begin position="43"/>
        <end position="65"/>
    </location>
</feature>
<dbReference type="GO" id="GO:0005886">
    <property type="term" value="C:plasma membrane"/>
    <property type="evidence" value="ECO:0007669"/>
    <property type="project" value="UniProtKB-SubCell"/>
</dbReference>
<name>A0A4R5NTQ4_LENBU</name>
<evidence type="ECO:0000256" key="4">
    <source>
        <dbReference type="ARBA" id="ARBA00022692"/>
    </source>
</evidence>
<feature type="transmembrane region" description="Helical" evidence="7">
    <location>
        <begin position="318"/>
        <end position="338"/>
    </location>
</feature>
<sequence length="423" mass="45763">MHSYFRSKGYRALMNAAIFNGIGNSLFNIVFIIYAVSLSFKTAAVSIASFITYIPEMINVVLGYYADNTHHKYEWMVLARVSQFTLFIGLALMIGLPGSTLVFGGLLAINVISDCLGTFSGSLELPYFRFLIPNEEMNDAMGFEMATETTLQMVFQGVGAVAIVWLNHNYGLFGAINAATFLIAAIVIWTRRSIFKGIDPKLSVNQPKSATPKQSLLKSLIVTGHFMMSKKVVVVILAFAFVMNTIASGMTGLINVSLLHNQALWLGNYGNSVALVSISMSLGMILGAVIQHDFLANTTVVRLAAYISWMLVLLAATFLTGISIILIAVVSVITGYLLGKINPRVSAMFIKLIPDDRLGASMGFINMVLLIGAPIGSGFFLTVANLGSQGVFASWLIFGICSFGLAVAAMVCDRKMGRDFVEA</sequence>
<evidence type="ECO:0000313" key="10">
    <source>
        <dbReference type="Proteomes" id="UP000295181"/>
    </source>
</evidence>
<organism evidence="9 10">
    <name type="scientific">Lentilactobacillus buchneri DSM 20057</name>
    <dbReference type="NCBI Taxonomy" id="1423728"/>
    <lineage>
        <taxon>Bacteria</taxon>
        <taxon>Bacillati</taxon>
        <taxon>Bacillota</taxon>
        <taxon>Bacilli</taxon>
        <taxon>Lactobacillales</taxon>
        <taxon>Lactobacillaceae</taxon>
        <taxon>Lentilactobacillus</taxon>
    </lineage>
</organism>
<dbReference type="GO" id="GO:0022857">
    <property type="term" value="F:transmembrane transporter activity"/>
    <property type="evidence" value="ECO:0007669"/>
    <property type="project" value="InterPro"/>
</dbReference>
<feature type="transmembrane region" description="Helical" evidence="7">
    <location>
        <begin position="392"/>
        <end position="412"/>
    </location>
</feature>
<feature type="transmembrane region" description="Helical" evidence="7">
    <location>
        <begin position="149"/>
        <end position="166"/>
    </location>
</feature>
<comment type="caution">
    <text evidence="9">The sequence shown here is derived from an EMBL/GenBank/DDBJ whole genome shotgun (WGS) entry which is preliminary data.</text>
</comment>
<keyword evidence="5 7" id="KW-1133">Transmembrane helix</keyword>
<keyword evidence="2" id="KW-0813">Transport</keyword>
<dbReference type="AlphaFoldDB" id="A0A4R5NTQ4"/>
<accession>A0A4R5NTQ4</accession>